<organism evidence="3 4">
    <name type="scientific">Gluconobacter thailandicus NBRC 3257</name>
    <dbReference type="NCBI Taxonomy" id="1381097"/>
    <lineage>
        <taxon>Bacteria</taxon>
        <taxon>Pseudomonadati</taxon>
        <taxon>Pseudomonadota</taxon>
        <taxon>Alphaproteobacteria</taxon>
        <taxon>Acetobacterales</taxon>
        <taxon>Acetobacteraceae</taxon>
        <taxon>Gluconobacter</taxon>
    </lineage>
</organism>
<dbReference type="RefSeq" id="WP_007283978.1">
    <property type="nucleotide sequence ID" value="NZ_BASM01000042.1"/>
</dbReference>
<evidence type="ECO:0000313" key="3">
    <source>
        <dbReference type="EMBL" id="GAD28043.1"/>
    </source>
</evidence>
<name>A0ABQ0J0R3_GLUTH</name>
<dbReference type="SUPFAM" id="SSF51905">
    <property type="entry name" value="FAD/NAD(P)-binding domain"/>
    <property type="match status" value="1"/>
</dbReference>
<dbReference type="EMBL" id="BASM01000042">
    <property type="protein sequence ID" value="GAD28043.1"/>
    <property type="molecule type" value="Genomic_DNA"/>
</dbReference>
<sequence length="418" mass="44588">MIPSLYARKGPGLSLAPLAGQASAETVVIGAGLTGISTALHLAEAGKDVVVLDTHEPGWGASGRNGGQVNPGLKMPPEQVLKDFGPTIGARLVDKAWNAPDLVFDLIARHSIDCDAARGGTIRAATASSQLDALRELTRQCENYSGPATWLTAADMMQRTGASVYAGGMIDARGGQIDPLAYTRGLAKAAISAGARIHDQSRVRSVVRRGTGWAVSTDRGEVVAQSVVMATNGYSGRLLDKMRRSIIPLFSAIVATEPLPEALRGKILAQREVVYELGEITTYYRVDAQGRFLMGGRSASHALHGPDAFPYLKARALKLWPELKTIQWTSGWNGQLAMTLDHYPHYHEPARGLMACLGYNGRGVAMATLMGQNIADVLQGGEPLFPAQPIKPVPLHFGWKAGVLAGIARGRLKDRFGL</sequence>
<dbReference type="Gene3D" id="3.30.9.10">
    <property type="entry name" value="D-Amino Acid Oxidase, subunit A, domain 2"/>
    <property type="match status" value="1"/>
</dbReference>
<gene>
    <name evidence="3" type="ORF">NBRC3257_3042</name>
</gene>
<keyword evidence="4" id="KW-1185">Reference proteome</keyword>
<reference evidence="3 4" key="1">
    <citation type="submission" date="2013-08" db="EMBL/GenBank/DDBJ databases">
        <title>Gluconobacter thailandicus NBRC 3257 whole genome sequence.</title>
        <authorList>
            <person name="Matsutani M."/>
            <person name="Yakushi T."/>
            <person name="Matsushita K."/>
        </authorList>
    </citation>
    <scope>NUCLEOTIDE SEQUENCE [LARGE SCALE GENOMIC DNA]</scope>
    <source>
        <strain evidence="3 4">NBRC 3257</strain>
    </source>
</reference>
<dbReference type="PANTHER" id="PTHR13847:SF281">
    <property type="entry name" value="FAD DEPENDENT OXIDOREDUCTASE DOMAIN-CONTAINING PROTEIN"/>
    <property type="match status" value="1"/>
</dbReference>
<dbReference type="Proteomes" id="UP000018209">
    <property type="component" value="Unassembled WGS sequence"/>
</dbReference>
<protein>
    <submittedName>
        <fullName evidence="3">FAD dependent oxidoreductase</fullName>
    </submittedName>
</protein>
<proteinExistence type="predicted"/>
<evidence type="ECO:0000259" key="2">
    <source>
        <dbReference type="Pfam" id="PF01266"/>
    </source>
</evidence>
<dbReference type="InterPro" id="IPR006076">
    <property type="entry name" value="FAD-dep_OxRdtase"/>
</dbReference>
<evidence type="ECO:0000256" key="1">
    <source>
        <dbReference type="ARBA" id="ARBA00023002"/>
    </source>
</evidence>
<keyword evidence="1" id="KW-0560">Oxidoreductase</keyword>
<evidence type="ECO:0000313" key="4">
    <source>
        <dbReference type="Proteomes" id="UP000018209"/>
    </source>
</evidence>
<dbReference type="Pfam" id="PF01266">
    <property type="entry name" value="DAO"/>
    <property type="match status" value="1"/>
</dbReference>
<dbReference type="InterPro" id="IPR036188">
    <property type="entry name" value="FAD/NAD-bd_sf"/>
</dbReference>
<accession>A0ABQ0J0R3</accession>
<dbReference type="Gene3D" id="3.50.50.60">
    <property type="entry name" value="FAD/NAD(P)-binding domain"/>
    <property type="match status" value="1"/>
</dbReference>
<dbReference type="PANTHER" id="PTHR13847">
    <property type="entry name" value="SARCOSINE DEHYDROGENASE-RELATED"/>
    <property type="match status" value="1"/>
</dbReference>
<feature type="domain" description="FAD dependent oxidoreductase" evidence="2">
    <location>
        <begin position="26"/>
        <end position="376"/>
    </location>
</feature>
<comment type="caution">
    <text evidence="3">The sequence shown here is derived from an EMBL/GenBank/DDBJ whole genome shotgun (WGS) entry which is preliminary data.</text>
</comment>